<comment type="caution">
    <text evidence="3">The sequence shown here is derived from an EMBL/GenBank/DDBJ whole genome shotgun (WGS) entry which is preliminary data.</text>
</comment>
<keyword evidence="3" id="KW-0378">Hydrolase</keyword>
<dbReference type="PANTHER" id="PTHR46825:SF9">
    <property type="entry name" value="BETA-LACTAMASE-RELATED DOMAIN-CONTAINING PROTEIN"/>
    <property type="match status" value="1"/>
</dbReference>
<protein>
    <submittedName>
        <fullName evidence="3">Serine hydrolase domain-containing protein</fullName>
        <ecNumber evidence="3">3.1.1.103</ecNumber>
    </submittedName>
</protein>
<dbReference type="EC" id="3.1.1.103" evidence="3"/>
<dbReference type="Proteomes" id="UP001378956">
    <property type="component" value="Unassembled WGS sequence"/>
</dbReference>
<reference evidence="3 4" key="1">
    <citation type="submission" date="2024-03" db="EMBL/GenBank/DDBJ databases">
        <title>Sequence of Lycoming College Course Isolates.</title>
        <authorList>
            <person name="Plotts O."/>
            <person name="Newman J."/>
        </authorList>
    </citation>
    <scope>NUCLEOTIDE SEQUENCE [LARGE SCALE GENOMIC DNA]</scope>
    <source>
        <strain evidence="3 4">CJB-3</strain>
    </source>
</reference>
<organism evidence="3 4">
    <name type="scientific">Pedobacter panaciterrae</name>
    <dbReference type="NCBI Taxonomy" id="363849"/>
    <lineage>
        <taxon>Bacteria</taxon>
        <taxon>Pseudomonadati</taxon>
        <taxon>Bacteroidota</taxon>
        <taxon>Sphingobacteriia</taxon>
        <taxon>Sphingobacteriales</taxon>
        <taxon>Sphingobacteriaceae</taxon>
        <taxon>Pedobacter</taxon>
    </lineage>
</organism>
<proteinExistence type="predicted"/>
<name>A0ABU8NLZ9_9SPHI</name>
<dbReference type="Pfam" id="PF00144">
    <property type="entry name" value="Beta-lactamase"/>
    <property type="match status" value="1"/>
</dbReference>
<evidence type="ECO:0000256" key="1">
    <source>
        <dbReference type="SAM" id="SignalP"/>
    </source>
</evidence>
<sequence length="358" mass="39983">MRGPFTILLLFTVAIAFAQPDKTAAFIDAYVKKSNFNGTILIAKKSHPVYKKSFGLADFSLNILNKPETRYKVASITKAFTSVLILQLVEQGNIDLEKPIITYLPEYKGAGGNKVTIRQLLNMTSGMRNMDENGSSLEGVLKNGLPQYQLPNTSDQMLEKFCSMELVKEPGKEFDYNNADFIILGKIIEKLSGKSFEKVLREKILVPLSLTNSGMLTQNTIINGLANTYFYRNDIKKLVPDLPAYIENWYASGAMYSTVDDILKFSNALFGGKLLKPETLKQMFSSGLGEYGLGVWVYLDYKINNKMYTIIKRPGSIMGAQAMLFHILEDDSTIIILSNTGTVNMDDFAAKLADKIME</sequence>
<gene>
    <name evidence="3" type="ORF">WAE58_12315</name>
</gene>
<dbReference type="Gene3D" id="3.40.710.10">
    <property type="entry name" value="DD-peptidase/beta-lactamase superfamily"/>
    <property type="match status" value="1"/>
</dbReference>
<evidence type="ECO:0000259" key="2">
    <source>
        <dbReference type="Pfam" id="PF00144"/>
    </source>
</evidence>
<feature type="signal peptide" evidence="1">
    <location>
        <begin position="1"/>
        <end position="18"/>
    </location>
</feature>
<keyword evidence="4" id="KW-1185">Reference proteome</keyword>
<keyword evidence="1" id="KW-0732">Signal</keyword>
<dbReference type="GO" id="GO:0016787">
    <property type="term" value="F:hydrolase activity"/>
    <property type="evidence" value="ECO:0007669"/>
    <property type="project" value="UniProtKB-KW"/>
</dbReference>
<evidence type="ECO:0000313" key="3">
    <source>
        <dbReference type="EMBL" id="MEJ2903217.1"/>
    </source>
</evidence>
<dbReference type="PANTHER" id="PTHR46825">
    <property type="entry name" value="D-ALANYL-D-ALANINE-CARBOXYPEPTIDASE/ENDOPEPTIDASE AMPH"/>
    <property type="match status" value="1"/>
</dbReference>
<evidence type="ECO:0000313" key="4">
    <source>
        <dbReference type="Proteomes" id="UP001378956"/>
    </source>
</evidence>
<dbReference type="InterPro" id="IPR012338">
    <property type="entry name" value="Beta-lactam/transpept-like"/>
</dbReference>
<dbReference type="EMBL" id="JBBEUB010000003">
    <property type="protein sequence ID" value="MEJ2903217.1"/>
    <property type="molecule type" value="Genomic_DNA"/>
</dbReference>
<dbReference type="SUPFAM" id="SSF56601">
    <property type="entry name" value="beta-lactamase/transpeptidase-like"/>
    <property type="match status" value="1"/>
</dbReference>
<feature type="chain" id="PRO_5045215684" evidence="1">
    <location>
        <begin position="19"/>
        <end position="358"/>
    </location>
</feature>
<feature type="domain" description="Beta-lactamase-related" evidence="2">
    <location>
        <begin position="25"/>
        <end position="351"/>
    </location>
</feature>
<accession>A0ABU8NLZ9</accession>
<dbReference type="InterPro" id="IPR050491">
    <property type="entry name" value="AmpC-like"/>
</dbReference>
<dbReference type="InterPro" id="IPR001466">
    <property type="entry name" value="Beta-lactam-related"/>
</dbReference>
<dbReference type="RefSeq" id="WP_172659784.1">
    <property type="nucleotide sequence ID" value="NZ_CBFGNQ010000001.1"/>
</dbReference>